<evidence type="ECO:0000313" key="2">
    <source>
        <dbReference type="EMBL" id="PVZ97124.1"/>
    </source>
</evidence>
<feature type="compositionally biased region" description="Polar residues" evidence="1">
    <location>
        <begin position="1543"/>
        <end position="1552"/>
    </location>
</feature>
<reference evidence="2 3" key="1">
    <citation type="journal article" date="2018" name="MBio">
        <title>Comparative Genomics Reveals the Core Gene Toolbox for the Fungus-Insect Symbiosis.</title>
        <authorList>
            <person name="Wang Y."/>
            <person name="Stata M."/>
            <person name="Wang W."/>
            <person name="Stajich J.E."/>
            <person name="White M.M."/>
            <person name="Moncalvo J.M."/>
        </authorList>
    </citation>
    <scope>NUCLEOTIDE SEQUENCE [LARGE SCALE GENOMIC DNA]</scope>
    <source>
        <strain evidence="2 3">AUS-126-30</strain>
    </source>
</reference>
<feature type="compositionally biased region" description="Low complexity" evidence="1">
    <location>
        <begin position="169"/>
        <end position="181"/>
    </location>
</feature>
<name>A0A2U1IWC2_SMIAN</name>
<dbReference type="EMBL" id="MBFU01000977">
    <property type="protein sequence ID" value="PVZ97124.1"/>
    <property type="molecule type" value="Genomic_DNA"/>
</dbReference>
<feature type="compositionally biased region" description="Basic and acidic residues" evidence="1">
    <location>
        <begin position="257"/>
        <end position="270"/>
    </location>
</feature>
<gene>
    <name evidence="2" type="ORF">BB558_006924</name>
</gene>
<accession>A0A2U1IWC2</accession>
<evidence type="ECO:0000313" key="3">
    <source>
        <dbReference type="Proteomes" id="UP000245591"/>
    </source>
</evidence>
<organism evidence="2 3">
    <name type="scientific">Smittium angustum</name>
    <dbReference type="NCBI Taxonomy" id="133377"/>
    <lineage>
        <taxon>Eukaryota</taxon>
        <taxon>Fungi</taxon>
        <taxon>Fungi incertae sedis</taxon>
        <taxon>Zoopagomycota</taxon>
        <taxon>Kickxellomycotina</taxon>
        <taxon>Harpellomycetes</taxon>
        <taxon>Harpellales</taxon>
        <taxon>Legeriomycetaceae</taxon>
        <taxon>Smittium</taxon>
    </lineage>
</organism>
<feature type="compositionally biased region" description="Polar residues" evidence="1">
    <location>
        <begin position="271"/>
        <end position="307"/>
    </location>
</feature>
<feature type="region of interest" description="Disordered" evidence="1">
    <location>
        <begin position="157"/>
        <end position="213"/>
    </location>
</feature>
<protein>
    <recommendedName>
        <fullName evidence="4">Mediator complex subunit 16</fullName>
    </recommendedName>
</protein>
<sequence length="1886" mass="210822">MDNFTNQNNPFNFIHSNPENNNFDFQNPEIPNDSSFNQNNPQYIQNFQDPAPLAQQPNNTWMDFIENTSTDSNDINNLLGLELETEKLLDFDFSKVLEELRFEGVDSNINIDNNDLSALFNSTYNNLTTNYDLNSSINNQNPFQSINNNTIPNSNALNSNSTIENNTDLNNLIPNSSNSNPKRNDELSNQNLSFPQIPENEFPGSKTTQPEFDGMDFINNFFYKPLDFTPNNSFLPPKTTPSSSASSPSPFPNQNIENHKLTEKFDKTSTKQETPSLEESILDFTQTTNPIQDIDTSNYNPENSNSEILDKPKIKKVNSTREDKSAFKKSKKEVIKSSSLPPTKAPSTKVDSFDPSTSLLATKKRKNTQSRTQPKSKNISDTISKNSLKLLQKPSNETIPGKKSFQDHIGDIFSVGTKSLDSVSTLFEFLRKGITPVTISWSSKNILALSWPEKTQTPSNSVSQINHNEFTAIDGFLSGIHVSGSDKSNINYSHLEHLNNKRSTVYLFKTINSDSCGHDTRDSSRFNTQRLIPLGQLVTGPTESGDISNSHLQTPSTNITLTEKISNDNSELNTAAQIWWCPDGERLAISNSIGEISIYQIHNTISKWKLVTSTNMNDPISSFLWIENKRKYIAEIKYIGNTTLSSQSEDLHEKDIKINIFRESGPNPLFHNFFNSFFTLSRSGKLQFSNINKKSENASINLQPPPDPSRVNGVWSITHSDMVKIDSSCLQHPGSASEIAQQFESELMTGPSLLLAIVVYWRFVSSSQLKAELGSSSVQIYVVRTTFDQNLSLSIIAYGDLKLDPSPFSVTALKLVPTIYHYEKNTSSSLEDPVIPTFPRIVVAQSKPINSIPPEEKTLNPQFESIVHGFDVIIEKNTKTESQKLYKLRPLRVLHYKNFLSKTPNPTELSLPVSINHVAPMCTFDQRLLHSLNFKDTKNLYHYTWVVCWSNGCVTRHSTPLGNKGLNLECEIVLPPTKSSNTYGQGWTCAGNLINDATNYFCVRVDTSSFTKDRLIFNIGNMEMLDLPMTNIVDLVVGAQVYVPGPGESSIRIRNQTLEFSFSTLLAYMIALRILNGQDTTDVVSIIFKAQHYKNATFDIEDLLTETLVILCTALNKKHMMLSPYDSTSPMFTTFLGIAMKIQSLGDSNSPLSLSFSLLVHLAGVSSSYATALVLSKKLFSDSDIHLPSETNEFGSMYDEMNIISGNPFGLTQKPNFSIKDEKSLTDDFLDLLAFDEWFEQLPVYYLQGVWALKVIMYYIRELLLWYQIHQQQQMNSNNLNPIPGYSIGRRNNEEIAKSHWLTLLLHPQALITICNSLALVKLLSNDIANSIQILTRLKDTTPPEDLPEKASNSLLYLEKLSENFTKATGSIPISMESLCNFLFNILCIVNSSESGYHEFGPAESSRMLITGVVDQNMVPLVSKVSYFYSVDILDIKPQSIHFPLPSSNSLSFLPKNNNTFLIIIYKTDSTRVLDCAEVPLKTFSVSRLKLDSNLTLKGSSGDRNHALSDSGISNESVLWVYSHSNFPPSSNNTKNTQKRKTSLSATQLPETSGSIDEYYERFANNDDTKSLTSFILSKPPTPYTENNPGFEDPSRINLANNRLKIEMDALKSNFNIESPRFFPIVTERVSSGVVIDNILKRYIDLPLPSVYNNLAKNEYNSTTSHSGYNTSLKKSGAVSESVLKLCSLCGQFSLQNASVLVSALQENYFEPLSSSDSIKNDTSSTNITDAHLVTNVSCGNEINSVGDMNSSGMKGFTGISNYSSVKQPGGFDDQGQQFGTEIDAIYGGTLSNNNQFSLQDVKFGTEYVASNTKPPLILGMEAKPLFEMTFDLSFNPATKPTISSIRSLEKGEFCGQNKLSFVEKNYIWAQQFDRSCVCGGYWINI</sequence>
<dbReference type="Proteomes" id="UP000245591">
    <property type="component" value="Unassembled WGS sequence"/>
</dbReference>
<feature type="compositionally biased region" description="Polar residues" evidence="1">
    <location>
        <begin position="369"/>
        <end position="384"/>
    </location>
</feature>
<comment type="caution">
    <text evidence="2">The sequence shown here is derived from an EMBL/GenBank/DDBJ whole genome shotgun (WGS) entry which is preliminary data.</text>
</comment>
<keyword evidence="3" id="KW-1185">Reference proteome</keyword>
<feature type="compositionally biased region" description="Polar residues" evidence="1">
    <location>
        <begin position="345"/>
        <end position="360"/>
    </location>
</feature>
<proteinExistence type="predicted"/>
<feature type="compositionally biased region" description="Polar residues" evidence="1">
    <location>
        <begin position="157"/>
        <end position="168"/>
    </location>
</feature>
<feature type="region of interest" description="Disordered" evidence="1">
    <location>
        <begin position="232"/>
        <end position="384"/>
    </location>
</feature>
<evidence type="ECO:0008006" key="4">
    <source>
        <dbReference type="Google" id="ProtNLM"/>
    </source>
</evidence>
<feature type="compositionally biased region" description="Low complexity" evidence="1">
    <location>
        <begin position="236"/>
        <end position="248"/>
    </location>
</feature>
<evidence type="ECO:0000256" key="1">
    <source>
        <dbReference type="SAM" id="MobiDB-lite"/>
    </source>
</evidence>
<feature type="region of interest" description="Disordered" evidence="1">
    <location>
        <begin position="1529"/>
        <end position="1552"/>
    </location>
</feature>